<keyword evidence="4" id="KW-1185">Reference proteome</keyword>
<comment type="caution">
    <text evidence="3">The sequence shown here is derived from an EMBL/GenBank/DDBJ whole genome shotgun (WGS) entry which is preliminary data.</text>
</comment>
<evidence type="ECO:0000313" key="3">
    <source>
        <dbReference type="EMBL" id="MBP2382127.1"/>
    </source>
</evidence>
<protein>
    <submittedName>
        <fullName evidence="3">Murein DD-endopeptidase MepM/ murein hydrolase activator NlpD</fullName>
    </submittedName>
</protein>
<sequence>MAPRHLSVSAPPTPRPLLRALRIVLILLCLLTALAVPGPAGADTPRWQWPVPSPHPVIHPFDPPEDPYGPGHRGIDVGVPGAGTAVHAVEAGTVRFSGTVAGRGVVSVLHADGLISTYEPVAGSLEKGTRVRAGEVLGKIAGPGASHCEEQVCLHLGARRAQGYVDPQVLLGARGPSVLLPWAAGAQAVAGSSEPRVGIASAGSSARATTGSPVGERIALLT</sequence>
<dbReference type="PANTHER" id="PTHR21666:SF289">
    <property type="entry name" value="L-ALA--D-GLU ENDOPEPTIDASE"/>
    <property type="match status" value="1"/>
</dbReference>
<dbReference type="RefSeq" id="WP_209901774.1">
    <property type="nucleotide sequence ID" value="NZ_BAAAJW010000003.1"/>
</dbReference>
<name>A0ABS4X104_9MICO</name>
<evidence type="ECO:0000259" key="2">
    <source>
        <dbReference type="Pfam" id="PF01551"/>
    </source>
</evidence>
<dbReference type="Gene3D" id="2.70.70.10">
    <property type="entry name" value="Glucose Permease (Domain IIA)"/>
    <property type="match status" value="1"/>
</dbReference>
<organism evidence="3 4">
    <name type="scientific">Brachybacterium sacelli</name>
    <dbReference type="NCBI Taxonomy" id="173364"/>
    <lineage>
        <taxon>Bacteria</taxon>
        <taxon>Bacillati</taxon>
        <taxon>Actinomycetota</taxon>
        <taxon>Actinomycetes</taxon>
        <taxon>Micrococcales</taxon>
        <taxon>Dermabacteraceae</taxon>
        <taxon>Brachybacterium</taxon>
    </lineage>
</organism>
<reference evidence="3 4" key="1">
    <citation type="submission" date="2021-03" db="EMBL/GenBank/DDBJ databases">
        <title>Sequencing the genomes of 1000 actinobacteria strains.</title>
        <authorList>
            <person name="Klenk H.-P."/>
        </authorList>
    </citation>
    <scope>NUCLEOTIDE SEQUENCE [LARGE SCALE GENOMIC DNA]</scope>
    <source>
        <strain evidence="3 4">DSM 14566</strain>
    </source>
</reference>
<feature type="domain" description="M23ase beta-sheet core" evidence="2">
    <location>
        <begin position="71"/>
        <end position="167"/>
    </location>
</feature>
<gene>
    <name evidence="3" type="ORF">JOF43_002084</name>
</gene>
<keyword evidence="1" id="KW-0732">Signal</keyword>
<evidence type="ECO:0000256" key="1">
    <source>
        <dbReference type="ARBA" id="ARBA00022729"/>
    </source>
</evidence>
<evidence type="ECO:0000313" key="4">
    <source>
        <dbReference type="Proteomes" id="UP001519290"/>
    </source>
</evidence>
<dbReference type="EMBL" id="JAGIOD010000001">
    <property type="protein sequence ID" value="MBP2382127.1"/>
    <property type="molecule type" value="Genomic_DNA"/>
</dbReference>
<keyword evidence="3" id="KW-0378">Hydrolase</keyword>
<accession>A0ABS4X104</accession>
<dbReference type="CDD" id="cd12797">
    <property type="entry name" value="M23_peptidase"/>
    <property type="match status" value="1"/>
</dbReference>
<dbReference type="Pfam" id="PF01551">
    <property type="entry name" value="Peptidase_M23"/>
    <property type="match status" value="1"/>
</dbReference>
<dbReference type="SUPFAM" id="SSF51261">
    <property type="entry name" value="Duplicated hybrid motif"/>
    <property type="match status" value="1"/>
</dbReference>
<dbReference type="InterPro" id="IPR011055">
    <property type="entry name" value="Dup_hybrid_motif"/>
</dbReference>
<dbReference type="InterPro" id="IPR050570">
    <property type="entry name" value="Cell_wall_metabolism_enzyme"/>
</dbReference>
<dbReference type="InterPro" id="IPR016047">
    <property type="entry name" value="M23ase_b-sheet_dom"/>
</dbReference>
<dbReference type="PANTHER" id="PTHR21666">
    <property type="entry name" value="PEPTIDASE-RELATED"/>
    <property type="match status" value="1"/>
</dbReference>
<proteinExistence type="predicted"/>
<dbReference type="Proteomes" id="UP001519290">
    <property type="component" value="Unassembled WGS sequence"/>
</dbReference>
<dbReference type="GO" id="GO:0016787">
    <property type="term" value="F:hydrolase activity"/>
    <property type="evidence" value="ECO:0007669"/>
    <property type="project" value="UniProtKB-KW"/>
</dbReference>